<evidence type="ECO:0000256" key="6">
    <source>
        <dbReference type="ARBA" id="ARBA00012707"/>
    </source>
</evidence>
<dbReference type="NCBIfam" id="TIGR00651">
    <property type="entry name" value="pta"/>
    <property type="match status" value="1"/>
</dbReference>
<dbReference type="InterPro" id="IPR042112">
    <property type="entry name" value="P_AcTrfase_dom2"/>
</dbReference>
<evidence type="ECO:0000256" key="5">
    <source>
        <dbReference type="ARBA" id="ARBA00009786"/>
    </source>
</evidence>
<dbReference type="Gene3D" id="3.40.1390.20">
    <property type="entry name" value="HprK N-terminal domain-like"/>
    <property type="match status" value="1"/>
</dbReference>
<dbReference type="PANTHER" id="PTHR43356:SF3">
    <property type="entry name" value="PHOSPHATE ACETYLTRANSFERASE"/>
    <property type="match status" value="1"/>
</dbReference>
<dbReference type="STRING" id="905079.L1JP48"/>
<dbReference type="SUPFAM" id="SSF52540">
    <property type="entry name" value="P-loop containing nucleoside triphosphate hydrolases"/>
    <property type="match status" value="1"/>
</dbReference>
<feature type="domain" description="Phosphate acetyl/butaryl transferase" evidence="12">
    <location>
        <begin position="353"/>
        <end position="671"/>
    </location>
</feature>
<sequence>MTAVEEVGLLYAVLPRAPRVGYFRPFAEGENDRSISLMRSIFRLDDSPEVMQGITVAEATKLLSHGQEKELFDQILSKYVEYRKGKDFVLVSCGRLENDSHFWSQKMAAALNLPVLLISDVGHESDLAIIKGGLESSNVKIAGVLMSGLPPGNEYAETANECKEAIEQLGLRSVGMLPKSAIIHQVTMAEVVDALGAKVFFGEESLDRSIVKDITVATLDMNRMLHRLRVHPGTLVIVHSGRADVLLSLVLAARSSNYPRPAGILLTGSRNLDPDVDDILCGLNGIAMPVIGVEEDTFACTTTLLKHRPVLLPSSTTKIEAAQVLFQKHIDPKFLNQLVATNADDYVVTPKLFQHNIFSAARTDKQRIVLPEGDDPRVLAAAGELLARNLCEVTILGKEDLIQNKAKRNHVSLKGAKIVDPETETTEEMVDALYNARKSKGMTKELARDMLQGEPNWFGTMMMYLDQADGMVSGACHSTAATMRPALQVIKMAPGFSLVSSVFFMLLPGRVLVFGDCAINVDPTADELAEIAVASAHTARAFGILPRVAMLSYATGDSNQGPMIDKVREATKKARLLAPNELIEGPIQFDAAVDPAVAAVKYKGQDSPVAGKATVLVFPDLNAGNNAYKAVQQASKSIAVGPIMQGLRKPVNDLSRGCTIDDIVNTVVVTCLQSKASKELAKK</sequence>
<dbReference type="AlphaFoldDB" id="L1JP48"/>
<dbReference type="NCBIfam" id="NF007233">
    <property type="entry name" value="PRK09653.1"/>
    <property type="match status" value="1"/>
</dbReference>
<dbReference type="InterPro" id="IPR016475">
    <property type="entry name" value="P-Actrans_bac"/>
</dbReference>
<dbReference type="OMA" id="FFMCLAD"/>
<comment type="pathway">
    <text evidence="3">Metabolic intermediate biosynthesis; acetyl-CoA biosynthesis; acetyl-CoA from acetate: step 2/2.</text>
</comment>
<dbReference type="PaxDb" id="55529-EKX50351"/>
<evidence type="ECO:0000313" key="14">
    <source>
        <dbReference type="EMBL" id="EKX50351.1"/>
    </source>
</evidence>
<evidence type="ECO:0000256" key="4">
    <source>
        <dbReference type="ARBA" id="ARBA00008756"/>
    </source>
</evidence>
<dbReference type="SUPFAM" id="SSF75138">
    <property type="entry name" value="HprK N-terminal domain-like"/>
    <property type="match status" value="1"/>
</dbReference>
<comment type="similarity">
    <text evidence="4">In the C-terminal section; belongs to the phosphate acetyltransferase and butyryltransferase family.</text>
</comment>
<evidence type="ECO:0000259" key="12">
    <source>
        <dbReference type="Pfam" id="PF01515"/>
    </source>
</evidence>
<dbReference type="NCBIfam" id="NF004167">
    <property type="entry name" value="PRK05632.1"/>
    <property type="match status" value="1"/>
</dbReference>
<dbReference type="Pfam" id="PF07085">
    <property type="entry name" value="DRTGG"/>
    <property type="match status" value="1"/>
</dbReference>
<evidence type="ECO:0000256" key="8">
    <source>
        <dbReference type="ARBA" id="ARBA00022490"/>
    </source>
</evidence>
<keyword evidence="8" id="KW-0963">Cytoplasm</keyword>
<reference evidence="14 16" key="1">
    <citation type="journal article" date="2012" name="Nature">
        <title>Algal genomes reveal evolutionary mosaicism and the fate of nucleomorphs.</title>
        <authorList>
            <consortium name="DOE Joint Genome Institute"/>
            <person name="Curtis B.A."/>
            <person name="Tanifuji G."/>
            <person name="Burki F."/>
            <person name="Gruber A."/>
            <person name="Irimia M."/>
            <person name="Maruyama S."/>
            <person name="Arias M.C."/>
            <person name="Ball S.G."/>
            <person name="Gile G.H."/>
            <person name="Hirakawa Y."/>
            <person name="Hopkins J.F."/>
            <person name="Kuo A."/>
            <person name="Rensing S.A."/>
            <person name="Schmutz J."/>
            <person name="Symeonidi A."/>
            <person name="Elias M."/>
            <person name="Eveleigh R.J."/>
            <person name="Herman E.K."/>
            <person name="Klute M.J."/>
            <person name="Nakayama T."/>
            <person name="Obornik M."/>
            <person name="Reyes-Prieto A."/>
            <person name="Armbrust E.V."/>
            <person name="Aves S.J."/>
            <person name="Beiko R.G."/>
            <person name="Coutinho P."/>
            <person name="Dacks J.B."/>
            <person name="Durnford D.G."/>
            <person name="Fast N.M."/>
            <person name="Green B.R."/>
            <person name="Grisdale C.J."/>
            <person name="Hempel F."/>
            <person name="Henrissat B."/>
            <person name="Hoppner M.P."/>
            <person name="Ishida K."/>
            <person name="Kim E."/>
            <person name="Koreny L."/>
            <person name="Kroth P.G."/>
            <person name="Liu Y."/>
            <person name="Malik S.B."/>
            <person name="Maier U.G."/>
            <person name="McRose D."/>
            <person name="Mock T."/>
            <person name="Neilson J.A."/>
            <person name="Onodera N.T."/>
            <person name="Poole A.M."/>
            <person name="Pritham E.J."/>
            <person name="Richards T.A."/>
            <person name="Rocap G."/>
            <person name="Roy S.W."/>
            <person name="Sarai C."/>
            <person name="Schaack S."/>
            <person name="Shirato S."/>
            <person name="Slamovits C.H."/>
            <person name="Spencer D.F."/>
            <person name="Suzuki S."/>
            <person name="Worden A.Z."/>
            <person name="Zauner S."/>
            <person name="Barry K."/>
            <person name="Bell C."/>
            <person name="Bharti A.K."/>
            <person name="Crow J.A."/>
            <person name="Grimwood J."/>
            <person name="Kramer R."/>
            <person name="Lindquist E."/>
            <person name="Lucas S."/>
            <person name="Salamov A."/>
            <person name="McFadden G.I."/>
            <person name="Lane C.E."/>
            <person name="Keeling P.J."/>
            <person name="Gray M.W."/>
            <person name="Grigoriev I.V."/>
            <person name="Archibald J.M."/>
        </authorList>
    </citation>
    <scope>NUCLEOTIDE SEQUENCE</scope>
    <source>
        <strain evidence="14 16">CCMP2712</strain>
    </source>
</reference>
<dbReference type="InterPro" id="IPR027417">
    <property type="entry name" value="P-loop_NTPase"/>
</dbReference>
<proteinExistence type="inferred from homology"/>
<accession>L1JP48</accession>
<dbReference type="GO" id="GO:0009507">
    <property type="term" value="C:chloroplast"/>
    <property type="evidence" value="ECO:0007669"/>
    <property type="project" value="UniProtKB-SubCell"/>
</dbReference>
<dbReference type="GeneID" id="17306912"/>
<dbReference type="UniPathway" id="UPA00340">
    <property type="reaction ID" value="UER00459"/>
</dbReference>
<dbReference type="InterPro" id="IPR004614">
    <property type="entry name" value="P_AcTrfase"/>
</dbReference>
<dbReference type="InterPro" id="IPR028979">
    <property type="entry name" value="Ser_kin/Pase_Hpr-like_N_sf"/>
</dbReference>
<dbReference type="RefSeq" id="XP_005837331.1">
    <property type="nucleotide sequence ID" value="XM_005837274.1"/>
</dbReference>
<organism evidence="14">
    <name type="scientific">Guillardia theta (strain CCMP2712)</name>
    <name type="common">Cryptophyte</name>
    <dbReference type="NCBI Taxonomy" id="905079"/>
    <lineage>
        <taxon>Eukaryota</taxon>
        <taxon>Cryptophyceae</taxon>
        <taxon>Pyrenomonadales</taxon>
        <taxon>Geminigeraceae</taxon>
        <taxon>Guillardia</taxon>
    </lineage>
</organism>
<evidence type="ECO:0000256" key="9">
    <source>
        <dbReference type="ARBA" id="ARBA00022679"/>
    </source>
</evidence>
<evidence type="ECO:0000259" key="13">
    <source>
        <dbReference type="Pfam" id="PF07085"/>
    </source>
</evidence>
<evidence type="ECO:0000313" key="15">
    <source>
        <dbReference type="EnsemblProtists" id="EKX50351"/>
    </source>
</evidence>
<dbReference type="Proteomes" id="UP000011087">
    <property type="component" value="Unassembled WGS sequence"/>
</dbReference>
<dbReference type="HOGENOM" id="CLU_019723_3_0_1"/>
<dbReference type="Pfam" id="PF01515">
    <property type="entry name" value="PTA_PTB"/>
    <property type="match status" value="1"/>
</dbReference>
<dbReference type="Gene3D" id="3.40.50.10750">
    <property type="entry name" value="Isocitrate/Isopropylmalate dehydrogenase-like"/>
    <property type="match status" value="1"/>
</dbReference>
<dbReference type="GO" id="GO:0008959">
    <property type="term" value="F:phosphate acetyltransferase activity"/>
    <property type="evidence" value="ECO:0007669"/>
    <property type="project" value="UniProtKB-EC"/>
</dbReference>
<gene>
    <name evidence="14" type="ORF">GUITHDRAFT_93085</name>
</gene>
<dbReference type="InterPro" id="IPR002505">
    <property type="entry name" value="PTA_PTB"/>
</dbReference>
<evidence type="ECO:0000256" key="2">
    <source>
        <dbReference type="ARBA" id="ARBA00004496"/>
    </source>
</evidence>
<dbReference type="PANTHER" id="PTHR43356">
    <property type="entry name" value="PHOSPHATE ACETYLTRANSFERASE"/>
    <property type="match status" value="1"/>
</dbReference>
<dbReference type="EC" id="2.3.1.8" evidence="6"/>
<dbReference type="EMBL" id="JH992979">
    <property type="protein sequence ID" value="EKX50351.1"/>
    <property type="molecule type" value="Genomic_DNA"/>
</dbReference>
<evidence type="ECO:0000256" key="11">
    <source>
        <dbReference type="ARBA" id="ARBA00031108"/>
    </source>
</evidence>
<evidence type="ECO:0000256" key="3">
    <source>
        <dbReference type="ARBA" id="ARBA00004989"/>
    </source>
</evidence>
<evidence type="ECO:0000256" key="7">
    <source>
        <dbReference type="ARBA" id="ARBA00021528"/>
    </source>
</evidence>
<evidence type="ECO:0000256" key="1">
    <source>
        <dbReference type="ARBA" id="ARBA00004229"/>
    </source>
</evidence>
<dbReference type="Gene3D" id="3.40.50.10950">
    <property type="match status" value="1"/>
</dbReference>
<dbReference type="SUPFAM" id="SSF53659">
    <property type="entry name" value="Isocitrate/Isopropylmalate dehydrogenase-like"/>
    <property type="match status" value="1"/>
</dbReference>
<protein>
    <recommendedName>
        <fullName evidence="7">Phosphate acetyltransferase</fullName>
        <ecNumber evidence="6">2.3.1.8</ecNumber>
    </recommendedName>
    <alternativeName>
        <fullName evidence="11">Phosphotransacetylase</fullName>
    </alternativeName>
</protein>
<evidence type="ECO:0000313" key="16">
    <source>
        <dbReference type="Proteomes" id="UP000011087"/>
    </source>
</evidence>
<dbReference type="OrthoDB" id="67445at2759"/>
<dbReference type="Pfam" id="PF13500">
    <property type="entry name" value="AAA_26"/>
    <property type="match status" value="1"/>
</dbReference>
<comment type="subcellular location">
    <subcellularLocation>
        <location evidence="2">Cytoplasm</location>
    </subcellularLocation>
    <subcellularLocation>
        <location evidence="1">Plastid</location>
        <location evidence="1">Chloroplast</location>
    </subcellularLocation>
</comment>
<keyword evidence="9" id="KW-0808">Transferase</keyword>
<dbReference type="KEGG" id="gtt:GUITHDRAFT_93085"/>
<keyword evidence="16" id="KW-1185">Reference proteome</keyword>
<reference evidence="15" key="3">
    <citation type="submission" date="2015-06" db="UniProtKB">
        <authorList>
            <consortium name="EnsemblProtists"/>
        </authorList>
    </citation>
    <scope>IDENTIFICATION</scope>
</reference>
<evidence type="ECO:0000256" key="10">
    <source>
        <dbReference type="ARBA" id="ARBA00023315"/>
    </source>
</evidence>
<dbReference type="GO" id="GO:0006085">
    <property type="term" value="P:acetyl-CoA biosynthetic process"/>
    <property type="evidence" value="ECO:0007669"/>
    <property type="project" value="UniProtKB-UniPathway"/>
</dbReference>
<comment type="similarity">
    <text evidence="5">In the N-terminal section; belongs to the CobB/CobQ family.</text>
</comment>
<feature type="domain" description="DRTGG" evidence="13">
    <location>
        <begin position="190"/>
        <end position="304"/>
    </location>
</feature>
<dbReference type="InterPro" id="IPR050500">
    <property type="entry name" value="Phos_Acetyltrans/Butyryltrans"/>
</dbReference>
<dbReference type="PIRSF" id="PIRSF006107">
    <property type="entry name" value="PhpActrans_proteobac"/>
    <property type="match status" value="1"/>
</dbReference>
<dbReference type="eggNOG" id="ENOG502QW25">
    <property type="taxonomic scope" value="Eukaryota"/>
</dbReference>
<dbReference type="InterPro" id="IPR042113">
    <property type="entry name" value="P_AcTrfase_dom1"/>
</dbReference>
<name>L1JP48_GUITC</name>
<keyword evidence="10" id="KW-0012">Acyltransferase</keyword>
<dbReference type="InterPro" id="IPR010766">
    <property type="entry name" value="DRTGG"/>
</dbReference>
<reference evidence="16" key="2">
    <citation type="submission" date="2012-11" db="EMBL/GenBank/DDBJ databases">
        <authorList>
            <person name="Kuo A."/>
            <person name="Curtis B.A."/>
            <person name="Tanifuji G."/>
            <person name="Burki F."/>
            <person name="Gruber A."/>
            <person name="Irimia M."/>
            <person name="Maruyama S."/>
            <person name="Arias M.C."/>
            <person name="Ball S.G."/>
            <person name="Gile G.H."/>
            <person name="Hirakawa Y."/>
            <person name="Hopkins J.F."/>
            <person name="Rensing S.A."/>
            <person name="Schmutz J."/>
            <person name="Symeonidi A."/>
            <person name="Elias M."/>
            <person name="Eveleigh R.J."/>
            <person name="Herman E.K."/>
            <person name="Klute M.J."/>
            <person name="Nakayama T."/>
            <person name="Obornik M."/>
            <person name="Reyes-Prieto A."/>
            <person name="Armbrust E.V."/>
            <person name="Aves S.J."/>
            <person name="Beiko R.G."/>
            <person name="Coutinho P."/>
            <person name="Dacks J.B."/>
            <person name="Durnford D.G."/>
            <person name="Fast N.M."/>
            <person name="Green B.R."/>
            <person name="Grisdale C."/>
            <person name="Hempe F."/>
            <person name="Henrissat B."/>
            <person name="Hoppner M.P."/>
            <person name="Ishida K.-I."/>
            <person name="Kim E."/>
            <person name="Koreny L."/>
            <person name="Kroth P.G."/>
            <person name="Liu Y."/>
            <person name="Malik S.-B."/>
            <person name="Maier U.G."/>
            <person name="McRose D."/>
            <person name="Mock T."/>
            <person name="Neilson J.A."/>
            <person name="Onodera N.T."/>
            <person name="Poole A.M."/>
            <person name="Pritham E.J."/>
            <person name="Richards T.A."/>
            <person name="Rocap G."/>
            <person name="Roy S.W."/>
            <person name="Sarai C."/>
            <person name="Schaack S."/>
            <person name="Shirato S."/>
            <person name="Slamovits C.H."/>
            <person name="Spencer D.F."/>
            <person name="Suzuki S."/>
            <person name="Worden A.Z."/>
            <person name="Zauner S."/>
            <person name="Barry K."/>
            <person name="Bell C."/>
            <person name="Bharti A.K."/>
            <person name="Crow J.A."/>
            <person name="Grimwood J."/>
            <person name="Kramer R."/>
            <person name="Lindquist E."/>
            <person name="Lucas S."/>
            <person name="Salamov A."/>
            <person name="McFadden G.I."/>
            <person name="Lane C.E."/>
            <person name="Keeling P.J."/>
            <person name="Gray M.W."/>
            <person name="Grigoriev I.V."/>
            <person name="Archibald J.M."/>
        </authorList>
    </citation>
    <scope>NUCLEOTIDE SEQUENCE</scope>
    <source>
        <strain evidence="16">CCMP2712</strain>
    </source>
</reference>
<dbReference type="EnsemblProtists" id="EKX50351">
    <property type="protein sequence ID" value="EKX50351"/>
    <property type="gene ID" value="GUITHDRAFT_93085"/>
</dbReference>